<evidence type="ECO:0000256" key="1">
    <source>
        <dbReference type="ARBA" id="ARBA00022741"/>
    </source>
</evidence>
<dbReference type="GO" id="GO:0009338">
    <property type="term" value="C:exodeoxyribonuclease V complex"/>
    <property type="evidence" value="ECO:0007669"/>
    <property type="project" value="TreeGrafter"/>
</dbReference>
<proteinExistence type="predicted"/>
<dbReference type="GO" id="GO:0006310">
    <property type="term" value="P:DNA recombination"/>
    <property type="evidence" value="ECO:0007669"/>
    <property type="project" value="TreeGrafter"/>
</dbReference>
<keyword evidence="1" id="KW-0547">Nucleotide-binding</keyword>
<dbReference type="Proteomes" id="UP000260649">
    <property type="component" value="Unassembled WGS sequence"/>
</dbReference>
<feature type="region of interest" description="Disordered" evidence="3">
    <location>
        <begin position="120"/>
        <end position="153"/>
    </location>
</feature>
<evidence type="ECO:0000313" key="5">
    <source>
        <dbReference type="EMBL" id="RFT06053.1"/>
    </source>
</evidence>
<sequence length="153" mass="16468">EDHADGVGMGIFNGDIGRIESIDPASGLVTVDFDGHRAAYPPDMMTQLELAYAVTVHKAQGSEYRAVILSAVEAAPMLLTRGILYTAMTRAKELLILVGDDQVVARMAANDRQQRRYSGLRARLARGGPEKEENHGPAPISSEPALPTQVSLL</sequence>
<dbReference type="Gene3D" id="3.40.50.300">
    <property type="entry name" value="P-loop containing nucleotide triphosphate hydrolases"/>
    <property type="match status" value="1"/>
</dbReference>
<feature type="non-terminal residue" evidence="5">
    <location>
        <position position="1"/>
    </location>
</feature>
<dbReference type="CDD" id="cd18809">
    <property type="entry name" value="SF1_C_RecD"/>
    <property type="match status" value="1"/>
</dbReference>
<evidence type="ECO:0000259" key="4">
    <source>
        <dbReference type="Pfam" id="PF13538"/>
    </source>
</evidence>
<evidence type="ECO:0000256" key="2">
    <source>
        <dbReference type="ARBA" id="ARBA00022840"/>
    </source>
</evidence>
<dbReference type="InterPro" id="IPR027417">
    <property type="entry name" value="P-loop_NTPase"/>
</dbReference>
<evidence type="ECO:0000313" key="6">
    <source>
        <dbReference type="Proteomes" id="UP000260649"/>
    </source>
</evidence>
<reference evidence="5 6" key="1">
    <citation type="submission" date="2018-07" db="EMBL/GenBank/DDBJ databases">
        <title>GABA Modulating Bacteria of the Human Gut Microbiota.</title>
        <authorList>
            <person name="Strandwitz P."/>
            <person name="Kim K.H."/>
            <person name="Terekhova D."/>
            <person name="Liu J.K."/>
            <person name="Sharma A."/>
            <person name="Levering J."/>
            <person name="Mcdonald D."/>
            <person name="Dietrich D."/>
            <person name="Ramadhar T.R."/>
            <person name="Lekbua A."/>
            <person name="Mroue N."/>
            <person name="Liston C."/>
            <person name="Stewart E.J."/>
            <person name="Dubin M.J."/>
            <person name="Zengler K."/>
            <person name="Knight R."/>
            <person name="Gilbert J.A."/>
            <person name="Clardy J."/>
            <person name="Lewis K."/>
        </authorList>
    </citation>
    <scope>NUCLEOTIDE SEQUENCE [LARGE SCALE GENOMIC DNA]</scope>
    <source>
        <strain evidence="5 6">KLE1738</strain>
    </source>
</reference>
<dbReference type="AlphaFoldDB" id="A0A3E2B1Z6"/>
<dbReference type="EMBL" id="QQRQ01000018">
    <property type="protein sequence ID" value="RFT06053.1"/>
    <property type="molecule type" value="Genomic_DNA"/>
</dbReference>
<dbReference type="GO" id="GO:0017116">
    <property type="term" value="F:single-stranded DNA helicase activity"/>
    <property type="evidence" value="ECO:0007669"/>
    <property type="project" value="TreeGrafter"/>
</dbReference>
<name>A0A3E2B1Z6_9FIRM</name>
<dbReference type="SUPFAM" id="SSF52540">
    <property type="entry name" value="P-loop containing nucleoside triphosphate hydrolases"/>
    <property type="match status" value="1"/>
</dbReference>
<protein>
    <recommendedName>
        <fullName evidence="4">UvrD-like helicase C-terminal domain-containing protein</fullName>
    </recommendedName>
</protein>
<keyword evidence="6" id="KW-1185">Reference proteome</keyword>
<dbReference type="GeneID" id="97995990"/>
<feature type="domain" description="UvrD-like helicase C-terminal" evidence="4">
    <location>
        <begin position="50"/>
        <end position="98"/>
    </location>
</feature>
<organism evidence="5 6">
    <name type="scientific">Evtepia gabavorous</name>
    <dbReference type="NCBI Taxonomy" id="2211183"/>
    <lineage>
        <taxon>Bacteria</taxon>
        <taxon>Bacillati</taxon>
        <taxon>Bacillota</taxon>
        <taxon>Clostridia</taxon>
        <taxon>Eubacteriales</taxon>
        <taxon>Evtepia</taxon>
    </lineage>
</organism>
<dbReference type="GO" id="GO:0005524">
    <property type="term" value="F:ATP binding"/>
    <property type="evidence" value="ECO:0007669"/>
    <property type="project" value="UniProtKB-KW"/>
</dbReference>
<gene>
    <name evidence="5" type="ORF">DV520_09615</name>
</gene>
<evidence type="ECO:0000256" key="3">
    <source>
        <dbReference type="SAM" id="MobiDB-lite"/>
    </source>
</evidence>
<keyword evidence="2" id="KW-0067">ATP-binding</keyword>
<dbReference type="InterPro" id="IPR027785">
    <property type="entry name" value="UvrD-like_helicase_C"/>
</dbReference>
<comment type="caution">
    <text evidence="5">The sequence shown here is derived from an EMBL/GenBank/DDBJ whole genome shotgun (WGS) entry which is preliminary data.</text>
</comment>
<dbReference type="PANTHER" id="PTHR43788">
    <property type="entry name" value="DNA2/NAM7 HELICASE FAMILY MEMBER"/>
    <property type="match status" value="1"/>
</dbReference>
<accession>A0A3E2B1Z6</accession>
<dbReference type="InterPro" id="IPR050534">
    <property type="entry name" value="Coronavir_polyprotein_1ab"/>
</dbReference>
<dbReference type="RefSeq" id="WP_165850083.1">
    <property type="nucleotide sequence ID" value="NZ_QIML01000018.1"/>
</dbReference>
<dbReference type="Pfam" id="PF13538">
    <property type="entry name" value="UvrD_C_2"/>
    <property type="match status" value="1"/>
</dbReference>
<dbReference type="PANTHER" id="PTHR43788:SF6">
    <property type="entry name" value="DNA HELICASE B"/>
    <property type="match status" value="1"/>
</dbReference>